<dbReference type="GO" id="GO:0005524">
    <property type="term" value="F:ATP binding"/>
    <property type="evidence" value="ECO:0007669"/>
    <property type="project" value="UniProtKB-UniRule"/>
</dbReference>
<dbReference type="Proteomes" id="UP000050640">
    <property type="component" value="Unplaced"/>
</dbReference>
<evidence type="ECO:0000256" key="4">
    <source>
        <dbReference type="ARBA" id="ARBA00022840"/>
    </source>
</evidence>
<keyword evidence="3 9" id="KW-0418">Kinase</keyword>
<dbReference type="FunFam" id="3.30.200.20:FF:000518">
    <property type="entry name" value="Tyrosine-protein kinase"/>
    <property type="match status" value="1"/>
</dbReference>
<dbReference type="Gene3D" id="1.10.510.10">
    <property type="entry name" value="Transferase(Phosphotransferase) domain 1"/>
    <property type="match status" value="1"/>
</dbReference>
<dbReference type="InterPro" id="IPR008266">
    <property type="entry name" value="Tyr_kinase_AS"/>
</dbReference>
<dbReference type="InterPro" id="IPR000980">
    <property type="entry name" value="SH2"/>
</dbReference>
<dbReference type="InterPro" id="IPR011009">
    <property type="entry name" value="Kinase-like_dom_sf"/>
</dbReference>
<organism evidence="12 13">
    <name type="scientific">Elaeophora elaphi</name>
    <dbReference type="NCBI Taxonomy" id="1147741"/>
    <lineage>
        <taxon>Eukaryota</taxon>
        <taxon>Metazoa</taxon>
        <taxon>Ecdysozoa</taxon>
        <taxon>Nematoda</taxon>
        <taxon>Chromadorea</taxon>
        <taxon>Rhabditida</taxon>
        <taxon>Spirurina</taxon>
        <taxon>Spiruromorpha</taxon>
        <taxon>Filarioidea</taxon>
        <taxon>Onchocercidae</taxon>
        <taxon>Elaeophora</taxon>
    </lineage>
</organism>
<dbReference type="SUPFAM" id="SSF56112">
    <property type="entry name" value="Protein kinase-like (PK-like)"/>
    <property type="match status" value="1"/>
</dbReference>
<keyword evidence="7" id="KW-0727">SH2 domain</keyword>
<dbReference type="SMART" id="SM00219">
    <property type="entry name" value="TyrKc"/>
    <property type="match status" value="1"/>
</dbReference>
<accession>A0A0R3RVG4</accession>
<dbReference type="Pfam" id="PF00017">
    <property type="entry name" value="SH2"/>
    <property type="match status" value="1"/>
</dbReference>
<evidence type="ECO:0000256" key="2">
    <source>
        <dbReference type="ARBA" id="ARBA00022741"/>
    </source>
</evidence>
<dbReference type="InterPro" id="IPR020635">
    <property type="entry name" value="Tyr_kinase_cat_dom"/>
</dbReference>
<evidence type="ECO:0000256" key="6">
    <source>
        <dbReference type="ARBA" id="ARBA00051245"/>
    </source>
</evidence>
<dbReference type="PROSITE" id="PS50011">
    <property type="entry name" value="PROTEIN_KINASE_DOM"/>
    <property type="match status" value="1"/>
</dbReference>
<dbReference type="PROSITE" id="PS50001">
    <property type="entry name" value="SH2"/>
    <property type="match status" value="1"/>
</dbReference>
<comment type="catalytic activity">
    <reaction evidence="6 9">
        <text>L-tyrosyl-[protein] + ATP = O-phospho-L-tyrosyl-[protein] + ADP + H(+)</text>
        <dbReference type="Rhea" id="RHEA:10596"/>
        <dbReference type="Rhea" id="RHEA-COMP:10136"/>
        <dbReference type="Rhea" id="RHEA-COMP:20101"/>
        <dbReference type="ChEBI" id="CHEBI:15378"/>
        <dbReference type="ChEBI" id="CHEBI:30616"/>
        <dbReference type="ChEBI" id="CHEBI:46858"/>
        <dbReference type="ChEBI" id="CHEBI:61978"/>
        <dbReference type="ChEBI" id="CHEBI:456216"/>
        <dbReference type="EC" id="2.7.10.2"/>
    </reaction>
</comment>
<dbReference type="InterPro" id="IPR050198">
    <property type="entry name" value="Non-receptor_tyrosine_kinases"/>
</dbReference>
<dbReference type="Gene3D" id="3.30.505.10">
    <property type="entry name" value="SH2 domain"/>
    <property type="match status" value="1"/>
</dbReference>
<dbReference type="PRINTS" id="PR00109">
    <property type="entry name" value="TYRKINASE"/>
</dbReference>
<keyword evidence="12" id="KW-1185">Reference proteome</keyword>
<reference evidence="13" key="1">
    <citation type="submission" date="2017-02" db="UniProtKB">
        <authorList>
            <consortium name="WormBaseParasite"/>
        </authorList>
    </citation>
    <scope>IDENTIFICATION</scope>
</reference>
<dbReference type="InterPro" id="IPR017441">
    <property type="entry name" value="Protein_kinase_ATP_BS"/>
</dbReference>
<comment type="similarity">
    <text evidence="9">Belongs to the protein kinase superfamily. Tyr protein kinase family.</text>
</comment>
<name>A0A0R3RVG4_9BILA</name>
<keyword evidence="4 8" id="KW-0067">ATP-binding</keyword>
<evidence type="ECO:0000256" key="8">
    <source>
        <dbReference type="PROSITE-ProRule" id="PRU10141"/>
    </source>
</evidence>
<dbReference type="PROSITE" id="PS00109">
    <property type="entry name" value="PROTEIN_KINASE_TYR"/>
    <property type="match status" value="1"/>
</dbReference>
<feature type="domain" description="SH2" evidence="10">
    <location>
        <begin position="11"/>
        <end position="130"/>
    </location>
</feature>
<protein>
    <recommendedName>
        <fullName evidence="9">Tyrosine-protein kinase</fullName>
        <ecNumber evidence="9">2.7.10.2</ecNumber>
    </recommendedName>
</protein>
<evidence type="ECO:0000313" key="12">
    <source>
        <dbReference type="Proteomes" id="UP000050640"/>
    </source>
</evidence>
<evidence type="ECO:0000256" key="9">
    <source>
        <dbReference type="RuleBase" id="RU362096"/>
    </source>
</evidence>
<evidence type="ECO:0000256" key="3">
    <source>
        <dbReference type="ARBA" id="ARBA00022777"/>
    </source>
</evidence>
<dbReference type="AlphaFoldDB" id="A0A0R3RVG4"/>
<dbReference type="WBParaSite" id="EEL_0000610001-mRNA-1">
    <property type="protein sequence ID" value="EEL_0000610001-mRNA-1"/>
    <property type="gene ID" value="EEL_0000610001"/>
</dbReference>
<keyword evidence="5 9" id="KW-0829">Tyrosine-protein kinase</keyword>
<proteinExistence type="inferred from homology"/>
<dbReference type="CDD" id="cd00192">
    <property type="entry name" value="PTKc"/>
    <property type="match status" value="1"/>
</dbReference>
<dbReference type="EC" id="2.7.10.2" evidence="9"/>
<evidence type="ECO:0000259" key="10">
    <source>
        <dbReference type="PROSITE" id="PS50001"/>
    </source>
</evidence>
<feature type="binding site" evidence="8">
    <location>
        <position position="174"/>
    </location>
    <ligand>
        <name>ATP</name>
        <dbReference type="ChEBI" id="CHEBI:30616"/>
    </ligand>
</feature>
<dbReference type="GO" id="GO:0004715">
    <property type="term" value="F:non-membrane spanning protein tyrosine kinase activity"/>
    <property type="evidence" value="ECO:0007669"/>
    <property type="project" value="UniProtKB-EC"/>
</dbReference>
<evidence type="ECO:0000256" key="1">
    <source>
        <dbReference type="ARBA" id="ARBA00022679"/>
    </source>
</evidence>
<sequence>MVDKTLADEQYYHGLLPREDIKMMLRNNGEFIVRTTEPVAGQPRAFVISVMVSEEKEELGVCTGPFLSVISLHHTTIRFDIKHYVIQRTPNGKYTIEKYGFDTVPEMINFHINKHESLVKNADVFLTTPILRQSWELHHEDVEPTKKLGEGAFGEVHLGRLRLRNGRKVDVAIKLAKLEALTKEQIKEIMKEARLHRTFDHPNVCKCYGVAAGQEPLMIVMELVTLDSYLQKNQVSVEQKMDMCLGASWGLEYLHAKPVLHRDIAARNCLFGDNKIKISDFGLTREGTVYQMDPRKRVPIRWLAPETLRTAMYTQKTDVFSYGIMCWEIFANGQEPYPGFTVAEVNVRVGFYGRIFVKEGYRMTLPECVPAQMRRVIEVKCWPDNPNDRWSMAEIAKNLQRITGTPRPNFTVIS</sequence>
<dbReference type="SMART" id="SM00252">
    <property type="entry name" value="SH2"/>
    <property type="match status" value="1"/>
</dbReference>
<evidence type="ECO:0000256" key="7">
    <source>
        <dbReference type="PROSITE-ProRule" id="PRU00191"/>
    </source>
</evidence>
<dbReference type="SUPFAM" id="SSF55550">
    <property type="entry name" value="SH2 domain"/>
    <property type="match status" value="1"/>
</dbReference>
<dbReference type="InterPro" id="IPR035849">
    <property type="entry name" value="Fes/Fps/Fer_SH2"/>
</dbReference>
<dbReference type="InterPro" id="IPR036860">
    <property type="entry name" value="SH2_dom_sf"/>
</dbReference>
<dbReference type="Gene3D" id="3.30.200.20">
    <property type="entry name" value="Phosphorylase Kinase, domain 1"/>
    <property type="match status" value="1"/>
</dbReference>
<evidence type="ECO:0000313" key="13">
    <source>
        <dbReference type="WBParaSite" id="EEL_0000610001-mRNA-1"/>
    </source>
</evidence>
<keyword evidence="1 9" id="KW-0808">Transferase</keyword>
<evidence type="ECO:0000259" key="11">
    <source>
        <dbReference type="PROSITE" id="PS50011"/>
    </source>
</evidence>
<dbReference type="STRING" id="1147741.A0A0R3RVG4"/>
<dbReference type="InterPro" id="IPR000719">
    <property type="entry name" value="Prot_kinase_dom"/>
</dbReference>
<keyword evidence="2 8" id="KW-0547">Nucleotide-binding</keyword>
<dbReference type="PANTHER" id="PTHR24418">
    <property type="entry name" value="TYROSINE-PROTEIN KINASE"/>
    <property type="match status" value="1"/>
</dbReference>
<feature type="domain" description="Protein kinase" evidence="11">
    <location>
        <begin position="142"/>
        <end position="410"/>
    </location>
</feature>
<dbReference type="InterPro" id="IPR001245">
    <property type="entry name" value="Ser-Thr/Tyr_kinase_cat_dom"/>
</dbReference>
<dbReference type="Pfam" id="PF07714">
    <property type="entry name" value="PK_Tyr_Ser-Thr"/>
    <property type="match status" value="1"/>
</dbReference>
<dbReference type="PROSITE" id="PS00107">
    <property type="entry name" value="PROTEIN_KINASE_ATP"/>
    <property type="match status" value="1"/>
</dbReference>
<evidence type="ECO:0000256" key="5">
    <source>
        <dbReference type="ARBA" id="ARBA00023137"/>
    </source>
</evidence>
<dbReference type="CDD" id="cd10361">
    <property type="entry name" value="SH2_Fps_family"/>
    <property type="match status" value="1"/>
</dbReference>